<dbReference type="Proteomes" id="UP000619479">
    <property type="component" value="Unassembled WGS sequence"/>
</dbReference>
<dbReference type="InterPro" id="IPR036259">
    <property type="entry name" value="MFS_trans_sf"/>
</dbReference>
<evidence type="ECO:0000256" key="3">
    <source>
        <dbReference type="ARBA" id="ARBA00022692"/>
    </source>
</evidence>
<feature type="transmembrane region" description="Helical" evidence="6">
    <location>
        <begin position="29"/>
        <end position="53"/>
    </location>
</feature>
<dbReference type="GO" id="GO:0005886">
    <property type="term" value="C:plasma membrane"/>
    <property type="evidence" value="ECO:0007669"/>
    <property type="project" value="UniProtKB-SubCell"/>
</dbReference>
<reference evidence="7" key="1">
    <citation type="submission" date="2021-01" db="EMBL/GenBank/DDBJ databases">
        <title>Whole genome shotgun sequence of Actinoplanes cyaneus NBRC 14990.</title>
        <authorList>
            <person name="Komaki H."/>
            <person name="Tamura T."/>
        </authorList>
    </citation>
    <scope>NUCLEOTIDE SEQUENCE</scope>
    <source>
        <strain evidence="7">NBRC 14990</strain>
    </source>
</reference>
<comment type="caution">
    <text evidence="7">The sequence shown here is derived from an EMBL/GenBank/DDBJ whole genome shotgun (WGS) entry which is preliminary data.</text>
</comment>
<dbReference type="Gene3D" id="1.20.1250.20">
    <property type="entry name" value="MFS general substrate transporter like domains"/>
    <property type="match status" value="1"/>
</dbReference>
<evidence type="ECO:0000313" key="8">
    <source>
        <dbReference type="Proteomes" id="UP000619479"/>
    </source>
</evidence>
<keyword evidence="5 6" id="KW-0472">Membrane</keyword>
<evidence type="ECO:0000256" key="6">
    <source>
        <dbReference type="SAM" id="Phobius"/>
    </source>
</evidence>
<keyword evidence="2" id="KW-1003">Cell membrane</keyword>
<evidence type="ECO:0000256" key="1">
    <source>
        <dbReference type="ARBA" id="ARBA00004651"/>
    </source>
</evidence>
<keyword evidence="8" id="KW-1185">Reference proteome</keyword>
<name>A0A919IS68_9ACTN</name>
<comment type="subcellular location">
    <subcellularLocation>
        <location evidence="1">Cell membrane</location>
        <topology evidence="1">Multi-pass membrane protein</topology>
    </subcellularLocation>
</comment>
<evidence type="ECO:0000256" key="2">
    <source>
        <dbReference type="ARBA" id="ARBA00022475"/>
    </source>
</evidence>
<evidence type="ECO:0000313" key="7">
    <source>
        <dbReference type="EMBL" id="GID71174.1"/>
    </source>
</evidence>
<sequence>MNPAPDPAARTAGRFETLHDPRRELRQAWVAYAVSQAGSGIGAGALPLVAILMLDASDWQVSLLAAVAGIAGAVTIMPLGPWVEFHRKRPTMISADLLRCAALASVPIAAWLGKLTFTQLCVVAAGQTVGTIASSAAC</sequence>
<dbReference type="SUPFAM" id="SSF103473">
    <property type="entry name" value="MFS general substrate transporter"/>
    <property type="match status" value="1"/>
</dbReference>
<accession>A0A919IS68</accession>
<dbReference type="AlphaFoldDB" id="A0A919IS68"/>
<protein>
    <recommendedName>
        <fullName evidence="9">MFS transporter</fullName>
    </recommendedName>
</protein>
<evidence type="ECO:0000256" key="5">
    <source>
        <dbReference type="ARBA" id="ARBA00023136"/>
    </source>
</evidence>
<keyword evidence="4 6" id="KW-1133">Transmembrane helix</keyword>
<dbReference type="PANTHER" id="PTHR23513">
    <property type="entry name" value="INTEGRAL MEMBRANE EFFLUX PROTEIN-RELATED"/>
    <property type="match status" value="1"/>
</dbReference>
<organism evidence="7 8">
    <name type="scientific">Actinoplanes cyaneus</name>
    <dbReference type="NCBI Taxonomy" id="52696"/>
    <lineage>
        <taxon>Bacteria</taxon>
        <taxon>Bacillati</taxon>
        <taxon>Actinomycetota</taxon>
        <taxon>Actinomycetes</taxon>
        <taxon>Micromonosporales</taxon>
        <taxon>Micromonosporaceae</taxon>
        <taxon>Actinoplanes</taxon>
    </lineage>
</organism>
<dbReference type="EMBL" id="BOMH01000102">
    <property type="protein sequence ID" value="GID71174.1"/>
    <property type="molecule type" value="Genomic_DNA"/>
</dbReference>
<gene>
    <name evidence="7" type="ORF">Acy02nite_90550</name>
</gene>
<proteinExistence type="predicted"/>
<evidence type="ECO:0008006" key="9">
    <source>
        <dbReference type="Google" id="ProtNLM"/>
    </source>
</evidence>
<keyword evidence="3 6" id="KW-0812">Transmembrane</keyword>
<evidence type="ECO:0000256" key="4">
    <source>
        <dbReference type="ARBA" id="ARBA00022989"/>
    </source>
</evidence>
<dbReference type="PANTHER" id="PTHR23513:SF6">
    <property type="entry name" value="MAJOR FACILITATOR SUPERFAMILY ASSOCIATED DOMAIN-CONTAINING PROTEIN"/>
    <property type="match status" value="1"/>
</dbReference>
<feature type="transmembrane region" description="Helical" evidence="6">
    <location>
        <begin position="59"/>
        <end position="83"/>
    </location>
</feature>